<feature type="domain" description="NB-ARC" evidence="1">
    <location>
        <begin position="62"/>
        <end position="199"/>
    </location>
</feature>
<evidence type="ECO:0000313" key="4">
    <source>
        <dbReference type="Proteomes" id="UP001273209"/>
    </source>
</evidence>
<evidence type="ECO:0008006" key="5">
    <source>
        <dbReference type="Google" id="ProtNLM"/>
    </source>
</evidence>
<dbReference type="GO" id="GO:0043531">
    <property type="term" value="F:ADP binding"/>
    <property type="evidence" value="ECO:0007669"/>
    <property type="project" value="InterPro"/>
</dbReference>
<evidence type="ECO:0000313" key="3">
    <source>
        <dbReference type="EMBL" id="KAK4076770.1"/>
    </source>
</evidence>
<dbReference type="Pfam" id="PF25000">
    <property type="entry name" value="DUF7779"/>
    <property type="match status" value="1"/>
</dbReference>
<dbReference type="InterPro" id="IPR056681">
    <property type="entry name" value="DUF7779"/>
</dbReference>
<dbReference type="InterPro" id="IPR027417">
    <property type="entry name" value="P-loop_NTPase"/>
</dbReference>
<dbReference type="Proteomes" id="UP001273209">
    <property type="component" value="Unassembled WGS sequence"/>
</dbReference>
<dbReference type="AlphaFoldDB" id="A0AAE1IG86"/>
<evidence type="ECO:0000259" key="1">
    <source>
        <dbReference type="Pfam" id="PF00931"/>
    </source>
</evidence>
<gene>
    <name evidence="3" type="ORF">Triagg1_4373</name>
</gene>
<dbReference type="PANTHER" id="PTHR47691:SF3">
    <property type="entry name" value="HTH-TYPE TRANSCRIPTIONAL REGULATOR RV0890C-RELATED"/>
    <property type="match status" value="1"/>
</dbReference>
<comment type="caution">
    <text evidence="3">The sequence shown here is derived from an EMBL/GenBank/DDBJ whole genome shotgun (WGS) entry which is preliminary data.</text>
</comment>
<dbReference type="InterPro" id="IPR019734">
    <property type="entry name" value="TPR_rpt"/>
</dbReference>
<name>A0AAE1IG86_9HYPO</name>
<organism evidence="3 4">
    <name type="scientific">Trichoderma aggressivum f. europaeum</name>
    <dbReference type="NCBI Taxonomy" id="173218"/>
    <lineage>
        <taxon>Eukaryota</taxon>
        <taxon>Fungi</taxon>
        <taxon>Dikarya</taxon>
        <taxon>Ascomycota</taxon>
        <taxon>Pezizomycotina</taxon>
        <taxon>Sordariomycetes</taxon>
        <taxon>Hypocreomycetidae</taxon>
        <taxon>Hypocreales</taxon>
        <taxon>Hypocreaceae</taxon>
        <taxon>Trichoderma</taxon>
    </lineage>
</organism>
<dbReference type="SUPFAM" id="SSF48452">
    <property type="entry name" value="TPR-like"/>
    <property type="match status" value="2"/>
</dbReference>
<dbReference type="SMART" id="SM00028">
    <property type="entry name" value="TPR"/>
    <property type="match status" value="3"/>
</dbReference>
<reference evidence="3" key="1">
    <citation type="submission" date="2023-11" db="EMBL/GenBank/DDBJ databases">
        <title>The genome sequences of three competitors of mushroom-forming fungi.</title>
        <authorList>
            <person name="Beijen E."/>
            <person name="Ohm R.A."/>
        </authorList>
    </citation>
    <scope>NUCLEOTIDE SEQUENCE</scope>
    <source>
        <strain evidence="3">CBS 100526</strain>
    </source>
</reference>
<feature type="domain" description="DUF7779" evidence="2">
    <location>
        <begin position="306"/>
        <end position="393"/>
    </location>
</feature>
<proteinExistence type="predicted"/>
<dbReference type="Pfam" id="PF00931">
    <property type="entry name" value="NB-ARC"/>
    <property type="match status" value="1"/>
</dbReference>
<dbReference type="Gene3D" id="1.25.40.10">
    <property type="entry name" value="Tetratricopeptide repeat domain"/>
    <property type="match status" value="1"/>
</dbReference>
<sequence length="768" mass="87602">MILDSEDNFEKTDDRSFVSAMKSNAELVRLYDMHFANLSPLPASTRYHTIPFIRNPEFFGREDILDRIEQSFRKQPIRPTSIALWGAAGIGKTQIALEYANRLWSEGFNVIIWISSETNAERAKSYSDVARHLQFKEFSETNTPEKNQHLVLQWLQRTDVPWLLVFDNVESQVDLQSYWPTFGQGRILITCRSEILAGTGVIARPLEVPPFTVSESTEMILRITEQFEATEAEVQAAREVSCELGLALAIDITAKQIKNSRRFRSVQDFIPYLRREPKTGYTRSKQSKGRDGYWYPHDLDNIWRIAFHNLSEDATILMSLICILSPESIPQYVFQPRGTSMTTGLDMLEDVDRVEDAKSELLDASLVRINPETGLMSVHRLLQHAYFLDMSTAARKISIHNILVLLRAYFPKNDGANHFYSQWNRCAALHHHIQALRDKVAALKLTEPLENDDQKLYTELIINDIWYMIEIQHFLDAERSLLSLLETAENGSALAAKVHRSLLGLYERTGRSILAKRSASLEFDIVVKYSSSTSNDVANAWSNMGYTRVSVFEASDAITYLDEAVLMAKTVPELSCYQQFNIDRFLRNRGRANAQLGRFEDALRDFDDAEGYQKKIHGPNSHYDGETQYERAKIEAWRGNLETAYSLATKAHDLVSAGKPTHASVMAAQYRLGWIAMLQGENELALQHFEKSLVISRMNEQHRGNSGESARIQWRLSQVLERMGREEDALSLREASVKVKASLLATGDYAQVEDEESSWDALVGLLYR</sequence>
<dbReference type="Gene3D" id="3.40.50.300">
    <property type="entry name" value="P-loop containing nucleotide triphosphate hydrolases"/>
    <property type="match status" value="1"/>
</dbReference>
<dbReference type="PANTHER" id="PTHR47691">
    <property type="entry name" value="REGULATOR-RELATED"/>
    <property type="match status" value="1"/>
</dbReference>
<dbReference type="RefSeq" id="XP_062756880.1">
    <property type="nucleotide sequence ID" value="XM_062898769.1"/>
</dbReference>
<keyword evidence="4" id="KW-1185">Reference proteome</keyword>
<dbReference type="GeneID" id="87918674"/>
<protein>
    <recommendedName>
        <fullName evidence="5">NB-ARC domain-containing protein</fullName>
    </recommendedName>
</protein>
<dbReference type="InterPro" id="IPR011990">
    <property type="entry name" value="TPR-like_helical_dom_sf"/>
</dbReference>
<accession>A0AAE1IG86</accession>
<dbReference type="EMBL" id="JAWRVG010000013">
    <property type="protein sequence ID" value="KAK4076770.1"/>
    <property type="molecule type" value="Genomic_DNA"/>
</dbReference>
<dbReference type="InterPro" id="IPR002182">
    <property type="entry name" value="NB-ARC"/>
</dbReference>
<evidence type="ECO:0000259" key="2">
    <source>
        <dbReference type="Pfam" id="PF25000"/>
    </source>
</evidence>
<dbReference type="SUPFAM" id="SSF52540">
    <property type="entry name" value="P-loop containing nucleoside triphosphate hydrolases"/>
    <property type="match status" value="1"/>
</dbReference>